<dbReference type="SUPFAM" id="SSF54631">
    <property type="entry name" value="CBS-domain pair"/>
    <property type="match status" value="1"/>
</dbReference>
<gene>
    <name evidence="4" type="ORF">GCM10010170_068060</name>
</gene>
<reference evidence="4 5" key="1">
    <citation type="journal article" date="2019" name="Int. J. Syst. Evol. Microbiol.">
        <title>The Global Catalogue of Microorganisms (GCM) 10K type strain sequencing project: providing services to taxonomists for standard genome sequencing and annotation.</title>
        <authorList>
            <consortium name="The Broad Institute Genomics Platform"/>
            <consortium name="The Broad Institute Genome Sequencing Center for Infectious Disease"/>
            <person name="Wu L."/>
            <person name="Ma J."/>
        </authorList>
    </citation>
    <scope>NUCLEOTIDE SEQUENCE [LARGE SCALE GENOMIC DNA]</scope>
    <source>
        <strain evidence="4 5">JCM 3272</strain>
    </source>
</reference>
<accession>A0ABN3H397</accession>
<dbReference type="PROSITE" id="PS51371">
    <property type="entry name" value="CBS"/>
    <property type="match status" value="2"/>
</dbReference>
<dbReference type="InterPro" id="IPR051257">
    <property type="entry name" value="Diverse_CBS-Domain"/>
</dbReference>
<evidence type="ECO:0000313" key="4">
    <source>
        <dbReference type="EMBL" id="GAA2368214.1"/>
    </source>
</evidence>
<name>A0ABN3H397_9ACTN</name>
<dbReference type="Pfam" id="PF00571">
    <property type="entry name" value="CBS"/>
    <property type="match status" value="2"/>
</dbReference>
<comment type="caution">
    <text evidence="4">The sequence shown here is derived from an EMBL/GenBank/DDBJ whole genome shotgun (WGS) entry which is preliminary data.</text>
</comment>
<keyword evidence="5" id="KW-1185">Reference proteome</keyword>
<evidence type="ECO:0000256" key="1">
    <source>
        <dbReference type="ARBA" id="ARBA00023122"/>
    </source>
</evidence>
<keyword evidence="1 2" id="KW-0129">CBS domain</keyword>
<dbReference type="InterPro" id="IPR046342">
    <property type="entry name" value="CBS_dom_sf"/>
</dbReference>
<evidence type="ECO:0000256" key="2">
    <source>
        <dbReference type="PROSITE-ProRule" id="PRU00703"/>
    </source>
</evidence>
<evidence type="ECO:0000313" key="5">
    <source>
        <dbReference type="Proteomes" id="UP001501444"/>
    </source>
</evidence>
<dbReference type="PANTHER" id="PTHR43080">
    <property type="entry name" value="CBS DOMAIN-CONTAINING PROTEIN CBSX3, MITOCHONDRIAL"/>
    <property type="match status" value="1"/>
</dbReference>
<dbReference type="EMBL" id="BAAARV010000067">
    <property type="protein sequence ID" value="GAA2368214.1"/>
    <property type="molecule type" value="Genomic_DNA"/>
</dbReference>
<dbReference type="InterPro" id="IPR000644">
    <property type="entry name" value="CBS_dom"/>
</dbReference>
<dbReference type="PANTHER" id="PTHR43080:SF2">
    <property type="entry name" value="CBS DOMAIN-CONTAINING PROTEIN"/>
    <property type="match status" value="1"/>
</dbReference>
<dbReference type="CDD" id="cd04622">
    <property type="entry name" value="CBS_pair_HRP1_like"/>
    <property type="match status" value="1"/>
</dbReference>
<protein>
    <submittedName>
        <fullName evidence="4">CBS domain-containing protein</fullName>
    </submittedName>
</protein>
<proteinExistence type="predicted"/>
<dbReference type="Gene3D" id="3.10.580.10">
    <property type="entry name" value="CBS-domain"/>
    <property type="match status" value="1"/>
</dbReference>
<dbReference type="Proteomes" id="UP001501444">
    <property type="component" value="Unassembled WGS sequence"/>
</dbReference>
<dbReference type="SMART" id="SM00116">
    <property type="entry name" value="CBS"/>
    <property type="match status" value="2"/>
</dbReference>
<feature type="domain" description="CBS" evidence="3">
    <location>
        <begin position="85"/>
        <end position="144"/>
    </location>
</feature>
<sequence>MRIEWREVKSMAMQTVRDVMTTNVVYLPSETTLAEAARTMREQDIGDVVVADGPELSGLVTDRDIVVRAVAERCDPAATTIGEILSKNLVTVRPEDSIHSAALLMRDQAVRRVLVCDDSNGLVGIVSIGDLAEEIDPDSVLGGISKAEPNN</sequence>
<organism evidence="4 5">
    <name type="scientific">Dactylosporangium salmoneum</name>
    <dbReference type="NCBI Taxonomy" id="53361"/>
    <lineage>
        <taxon>Bacteria</taxon>
        <taxon>Bacillati</taxon>
        <taxon>Actinomycetota</taxon>
        <taxon>Actinomycetes</taxon>
        <taxon>Micromonosporales</taxon>
        <taxon>Micromonosporaceae</taxon>
        <taxon>Dactylosporangium</taxon>
    </lineage>
</organism>
<feature type="domain" description="CBS" evidence="3">
    <location>
        <begin position="20"/>
        <end position="76"/>
    </location>
</feature>
<evidence type="ECO:0000259" key="3">
    <source>
        <dbReference type="PROSITE" id="PS51371"/>
    </source>
</evidence>